<dbReference type="Gene3D" id="1.10.760.10">
    <property type="entry name" value="Cytochrome c-like domain"/>
    <property type="match status" value="1"/>
</dbReference>
<comment type="similarity">
    <text evidence="10">Belongs to the cytochrome b family.</text>
</comment>
<feature type="domain" description="Cytochrome c" evidence="15">
    <location>
        <begin position="178"/>
        <end position="254"/>
    </location>
</feature>
<keyword evidence="7 13" id="KW-1133">Transmembrane helix</keyword>
<evidence type="ECO:0000256" key="10">
    <source>
        <dbReference type="PIRNR" id="PIRNR036636"/>
    </source>
</evidence>
<evidence type="ECO:0000256" key="7">
    <source>
        <dbReference type="ARBA" id="ARBA00022989"/>
    </source>
</evidence>
<gene>
    <name evidence="16" type="ORF">D3H55_12190</name>
</gene>
<dbReference type="PROSITE" id="PS51003">
    <property type="entry name" value="CYTB_CTER"/>
    <property type="match status" value="1"/>
</dbReference>
<evidence type="ECO:0000256" key="1">
    <source>
        <dbReference type="ARBA" id="ARBA00004141"/>
    </source>
</evidence>
<keyword evidence="8 12" id="KW-0408">Iron</keyword>
<dbReference type="InterPro" id="IPR027387">
    <property type="entry name" value="Cytb/b6-like_sf"/>
</dbReference>
<evidence type="ECO:0000256" key="5">
    <source>
        <dbReference type="ARBA" id="ARBA00022723"/>
    </source>
</evidence>
<comment type="subcellular location">
    <subcellularLocation>
        <location evidence="1">Membrane</location>
        <topology evidence="1">Multi-pass membrane protein</topology>
    </subcellularLocation>
</comment>
<keyword evidence="5 12" id="KW-0479">Metal-binding</keyword>
<feature type="binding site" description="axial binding residue" evidence="12">
    <location>
        <position position="196"/>
    </location>
    <ligand>
        <name>heme c</name>
        <dbReference type="ChEBI" id="CHEBI:61717"/>
    </ligand>
    <ligandPart>
        <name>Fe</name>
        <dbReference type="ChEBI" id="CHEBI:18248"/>
    </ligandPart>
</feature>
<name>A0A3A1QWU9_9BACI</name>
<accession>A0A3A1QWU9</accession>
<evidence type="ECO:0000256" key="13">
    <source>
        <dbReference type="SAM" id="Phobius"/>
    </source>
</evidence>
<evidence type="ECO:0000256" key="9">
    <source>
        <dbReference type="ARBA" id="ARBA00023136"/>
    </source>
</evidence>
<sequence>MHRGKGMKFVGDSRVPAERKPNIPKDYSEFPGKTEAFWPNFLLKEWLVGAVFLIGYLCLTVAHPSPLERIADPTDAGYIPLPDWYFLFLYQLLKYTYASGPYNVIGAFVIPGLAFGALLLAPFIDRGPHRRPVKRPFATGFMLLALAATVFLTWESVVNHDWEAAEKQGQIVEEVEVDTEAEGYKIYQENGCINCHGDTLQGGAAAPSLAGIELSKEEIADIAVNGKPPGMPAGQFKGTEEELDKLATFISELGGE</sequence>
<evidence type="ECO:0000256" key="4">
    <source>
        <dbReference type="ARBA" id="ARBA00022692"/>
    </source>
</evidence>
<dbReference type="Proteomes" id="UP000265801">
    <property type="component" value="Unassembled WGS sequence"/>
</dbReference>
<feature type="transmembrane region" description="Helical" evidence="13">
    <location>
        <begin position="46"/>
        <end position="64"/>
    </location>
</feature>
<dbReference type="InterPro" id="IPR012049">
    <property type="entry name" value="MenaQ_cyt_c_Rdtase_cyt_b/c-su"/>
</dbReference>
<keyword evidence="3 11" id="KW-0349">Heme</keyword>
<dbReference type="InterPro" id="IPR051811">
    <property type="entry name" value="Cytochrome_c550/c551-like"/>
</dbReference>
<evidence type="ECO:0000256" key="2">
    <source>
        <dbReference type="ARBA" id="ARBA00022448"/>
    </source>
</evidence>
<keyword evidence="4 13" id="KW-0812">Transmembrane</keyword>
<feature type="binding site" description="covalent" evidence="11">
    <location>
        <position position="192"/>
    </location>
    <ligand>
        <name>heme c</name>
        <dbReference type="ChEBI" id="CHEBI:61717"/>
    </ligand>
</feature>
<evidence type="ECO:0000259" key="15">
    <source>
        <dbReference type="PROSITE" id="PS51007"/>
    </source>
</evidence>
<keyword evidence="2 10" id="KW-0813">Transport</keyword>
<proteinExistence type="inferred from homology"/>
<dbReference type="Pfam" id="PF13442">
    <property type="entry name" value="Cytochrome_CBB3"/>
    <property type="match status" value="1"/>
</dbReference>
<dbReference type="SUPFAM" id="SSF81648">
    <property type="entry name" value="a domain/subunit of cytochrome bc1 complex (Ubiquinol-cytochrome c reductase)"/>
    <property type="match status" value="1"/>
</dbReference>
<evidence type="ECO:0000256" key="8">
    <source>
        <dbReference type="ARBA" id="ARBA00023004"/>
    </source>
</evidence>
<keyword evidence="17" id="KW-1185">Reference proteome</keyword>
<evidence type="ECO:0000259" key="14">
    <source>
        <dbReference type="PROSITE" id="PS51003"/>
    </source>
</evidence>
<dbReference type="FunFam" id="1.20.810.10:FF:000005">
    <property type="entry name" value="Menaquinol-cytochrome c reductase cytochrome b/c subunit"/>
    <property type="match status" value="1"/>
</dbReference>
<keyword evidence="6 10" id="KW-0249">Electron transport</keyword>
<comment type="function">
    <text evidence="10">Component of the menaquinol:cytochrome c reductase complex.</text>
</comment>
<dbReference type="GO" id="GO:0016491">
    <property type="term" value="F:oxidoreductase activity"/>
    <property type="evidence" value="ECO:0007669"/>
    <property type="project" value="InterPro"/>
</dbReference>
<dbReference type="PANTHER" id="PTHR37823">
    <property type="entry name" value="CYTOCHROME C-553-LIKE"/>
    <property type="match status" value="1"/>
</dbReference>
<dbReference type="InterPro" id="IPR036909">
    <property type="entry name" value="Cyt_c-like_dom_sf"/>
</dbReference>
<dbReference type="Gene3D" id="1.20.810.10">
    <property type="entry name" value="Cytochrome Bc1 Complex, Chain C"/>
    <property type="match status" value="1"/>
</dbReference>
<feature type="transmembrane region" description="Helical" evidence="13">
    <location>
        <begin position="105"/>
        <end position="124"/>
    </location>
</feature>
<dbReference type="InterPro" id="IPR036150">
    <property type="entry name" value="Cyt_b/b6_C_sf"/>
</dbReference>
<dbReference type="PIRSF" id="PIRSF036636">
    <property type="entry name" value="QcrC"/>
    <property type="match status" value="1"/>
</dbReference>
<feature type="binding site" description="covalent" evidence="11">
    <location>
        <position position="195"/>
    </location>
    <ligand>
        <name>heme c</name>
        <dbReference type="ChEBI" id="CHEBI:61717"/>
    </ligand>
</feature>
<dbReference type="AlphaFoldDB" id="A0A3A1QWU9"/>
<dbReference type="EMBL" id="QXIR01000015">
    <property type="protein sequence ID" value="RIW33137.1"/>
    <property type="molecule type" value="Genomic_DNA"/>
</dbReference>
<evidence type="ECO:0000313" key="17">
    <source>
        <dbReference type="Proteomes" id="UP000265801"/>
    </source>
</evidence>
<evidence type="ECO:0000313" key="16">
    <source>
        <dbReference type="EMBL" id="RIW33137.1"/>
    </source>
</evidence>
<evidence type="ECO:0000256" key="6">
    <source>
        <dbReference type="ARBA" id="ARBA00022982"/>
    </source>
</evidence>
<dbReference type="GO" id="GO:0005506">
    <property type="term" value="F:iron ion binding"/>
    <property type="evidence" value="ECO:0007669"/>
    <property type="project" value="InterPro"/>
</dbReference>
<evidence type="ECO:0000256" key="12">
    <source>
        <dbReference type="PIRSR" id="PIRSR036636-51"/>
    </source>
</evidence>
<organism evidence="16 17">
    <name type="scientific">Bacillus salacetis</name>
    <dbReference type="NCBI Taxonomy" id="2315464"/>
    <lineage>
        <taxon>Bacteria</taxon>
        <taxon>Bacillati</taxon>
        <taxon>Bacillota</taxon>
        <taxon>Bacilli</taxon>
        <taxon>Bacillales</taxon>
        <taxon>Bacillaceae</taxon>
        <taxon>Bacillus</taxon>
    </lineage>
</organism>
<evidence type="ECO:0000256" key="3">
    <source>
        <dbReference type="ARBA" id="ARBA00022617"/>
    </source>
</evidence>
<dbReference type="RefSeq" id="WP_119547194.1">
    <property type="nucleotide sequence ID" value="NZ_QXIR01000015.1"/>
</dbReference>
<evidence type="ECO:0000256" key="11">
    <source>
        <dbReference type="PIRSR" id="PIRSR036636-50"/>
    </source>
</evidence>
<dbReference type="OrthoDB" id="2380469at2"/>
<dbReference type="PROSITE" id="PS51007">
    <property type="entry name" value="CYTC"/>
    <property type="match status" value="1"/>
</dbReference>
<comment type="subunit">
    <text evidence="10">The main subunits of the menaquinol:cytochrome c complex are a Rieske-type iron-sulfur protein (QcrA), a cytochrome b (QcrB) and a cytochrome c (QcrC).</text>
</comment>
<comment type="caution">
    <text evidence="16">The sequence shown here is derived from an EMBL/GenBank/DDBJ whole genome shotgun (WGS) entry which is preliminary data.</text>
</comment>
<dbReference type="SUPFAM" id="SSF46626">
    <property type="entry name" value="Cytochrome c"/>
    <property type="match status" value="1"/>
</dbReference>
<dbReference type="InterPro" id="IPR009056">
    <property type="entry name" value="Cyt_c-like_dom"/>
</dbReference>
<dbReference type="GO" id="GO:0020037">
    <property type="term" value="F:heme binding"/>
    <property type="evidence" value="ECO:0007669"/>
    <property type="project" value="InterPro"/>
</dbReference>
<dbReference type="Pfam" id="PF00032">
    <property type="entry name" value="Cytochrom_B_C"/>
    <property type="match status" value="1"/>
</dbReference>
<keyword evidence="9 13" id="KW-0472">Membrane</keyword>
<dbReference type="PANTHER" id="PTHR37823:SF4">
    <property type="entry name" value="MENAQUINOL-CYTOCHROME C REDUCTASE CYTOCHROME B_C SUBUNIT"/>
    <property type="match status" value="1"/>
</dbReference>
<dbReference type="GO" id="GO:0016020">
    <property type="term" value="C:membrane"/>
    <property type="evidence" value="ECO:0007669"/>
    <property type="project" value="UniProtKB-SubCell"/>
</dbReference>
<dbReference type="GO" id="GO:0009055">
    <property type="term" value="F:electron transfer activity"/>
    <property type="evidence" value="ECO:0007669"/>
    <property type="project" value="InterPro"/>
</dbReference>
<feature type="domain" description="Cytochrome b/b6 C-terminal region profile" evidence="14">
    <location>
        <begin position="27"/>
        <end position="154"/>
    </location>
</feature>
<reference evidence="16 17" key="1">
    <citation type="submission" date="2018-09" db="EMBL/GenBank/DDBJ databases">
        <title>Bacillus saliacetes sp. nov., isolated from Thai shrimp paste (Ka-pi).</title>
        <authorList>
            <person name="Daroonpunt R."/>
            <person name="Tanasupawat S."/>
            <person name="Yiamsombut S."/>
        </authorList>
    </citation>
    <scope>NUCLEOTIDE SEQUENCE [LARGE SCALE GENOMIC DNA]</scope>
    <source>
        <strain evidence="16 17">SKP7-4</strain>
    </source>
</reference>
<feature type="transmembrane region" description="Helical" evidence="13">
    <location>
        <begin position="136"/>
        <end position="154"/>
    </location>
</feature>
<dbReference type="InterPro" id="IPR005798">
    <property type="entry name" value="Cyt_b/b6_C"/>
</dbReference>
<protein>
    <recommendedName>
        <fullName evidence="10">Menaquinol:cytochrome c reductase cytochrome c subunit</fullName>
    </recommendedName>
</protein>